<organism evidence="2 3">
    <name type="scientific">Cellulomonas chengniuliangii</name>
    <dbReference type="NCBI Taxonomy" id="2968084"/>
    <lineage>
        <taxon>Bacteria</taxon>
        <taxon>Bacillati</taxon>
        <taxon>Actinomycetota</taxon>
        <taxon>Actinomycetes</taxon>
        <taxon>Micrococcales</taxon>
        <taxon>Cellulomonadaceae</taxon>
        <taxon>Cellulomonas</taxon>
    </lineage>
</organism>
<dbReference type="Proteomes" id="UP001316189">
    <property type="component" value="Chromosome"/>
</dbReference>
<accession>A0ABY5L088</accession>
<gene>
    <name evidence="2" type="ORF">NP064_02600</name>
</gene>
<dbReference type="RefSeq" id="WP_227568070.1">
    <property type="nucleotide sequence ID" value="NZ_CP101988.1"/>
</dbReference>
<evidence type="ECO:0000256" key="1">
    <source>
        <dbReference type="SAM" id="MobiDB-lite"/>
    </source>
</evidence>
<dbReference type="EMBL" id="CP101988">
    <property type="protein sequence ID" value="UUI75824.1"/>
    <property type="molecule type" value="Genomic_DNA"/>
</dbReference>
<name>A0ABY5L088_9CELL</name>
<evidence type="ECO:0008006" key="4">
    <source>
        <dbReference type="Google" id="ProtNLM"/>
    </source>
</evidence>
<keyword evidence="3" id="KW-1185">Reference proteome</keyword>
<feature type="compositionally biased region" description="Low complexity" evidence="1">
    <location>
        <begin position="19"/>
        <end position="34"/>
    </location>
</feature>
<sequence>MTTRARHARDRRSTLVPSPRTAAGRAAPDARPAVRPLDPADLHWMQECRRHLHGPDTDLDDLDQLSAVFDRYAAAWHATEPALRWDPRPTTTAAGIAVGDLVVRRAPGAHWVAVAGTRDLALAHPDTTALELPLQAVLGAWVSGRPGALPELVDELVERTARRATAAHEPALLSGALRLLTLRR</sequence>
<feature type="region of interest" description="Disordered" evidence="1">
    <location>
        <begin position="1"/>
        <end position="34"/>
    </location>
</feature>
<proteinExistence type="predicted"/>
<evidence type="ECO:0000313" key="2">
    <source>
        <dbReference type="EMBL" id="UUI75824.1"/>
    </source>
</evidence>
<protein>
    <recommendedName>
        <fullName evidence="4">DUF3806 domain-containing protein</fullName>
    </recommendedName>
</protein>
<feature type="compositionally biased region" description="Basic residues" evidence="1">
    <location>
        <begin position="1"/>
        <end position="10"/>
    </location>
</feature>
<reference evidence="2 3" key="1">
    <citation type="submission" date="2022-07" db="EMBL/GenBank/DDBJ databases">
        <title>Novel species in genus cellulomonas.</title>
        <authorList>
            <person name="Ye L."/>
        </authorList>
    </citation>
    <scope>NUCLEOTIDE SEQUENCE [LARGE SCALE GENOMIC DNA]</scope>
    <source>
        <strain evidence="3">zg-Y338</strain>
    </source>
</reference>
<evidence type="ECO:0000313" key="3">
    <source>
        <dbReference type="Proteomes" id="UP001316189"/>
    </source>
</evidence>